<keyword evidence="13" id="KW-0378">Hydrolase</keyword>
<evidence type="ECO:0000256" key="8">
    <source>
        <dbReference type="ARBA" id="ARBA00022989"/>
    </source>
</evidence>
<dbReference type="EMBL" id="UZAI01002108">
    <property type="protein sequence ID" value="VDO68354.1"/>
    <property type="molecule type" value="Genomic_DNA"/>
</dbReference>
<keyword evidence="13" id="KW-0914">Notch signaling pathway</keyword>
<feature type="transmembrane region" description="Helical" evidence="13">
    <location>
        <begin position="106"/>
        <end position="127"/>
    </location>
</feature>
<dbReference type="GO" id="GO:0030424">
    <property type="term" value="C:axon"/>
    <property type="evidence" value="ECO:0007669"/>
    <property type="project" value="UniProtKB-SubCell"/>
</dbReference>
<feature type="transmembrane region" description="Helical" evidence="13">
    <location>
        <begin position="83"/>
        <end position="100"/>
    </location>
</feature>
<feature type="transmembrane region" description="Helical" evidence="13">
    <location>
        <begin position="21"/>
        <end position="39"/>
    </location>
</feature>
<dbReference type="InterPro" id="IPR001108">
    <property type="entry name" value="Peptidase_A22A"/>
</dbReference>
<keyword evidence="6 13" id="KW-0645">Protease</keyword>
<dbReference type="Proteomes" id="UP000277204">
    <property type="component" value="Unassembled WGS sequence"/>
</dbReference>
<dbReference type="PANTHER" id="PTHR10202">
    <property type="entry name" value="PRESENILIN"/>
    <property type="match status" value="1"/>
</dbReference>
<dbReference type="GO" id="GO:0034205">
    <property type="term" value="P:amyloid-beta formation"/>
    <property type="evidence" value="ECO:0007669"/>
    <property type="project" value="TreeGrafter"/>
</dbReference>
<dbReference type="GO" id="GO:0005789">
    <property type="term" value="C:endoplasmic reticulum membrane"/>
    <property type="evidence" value="ECO:0007669"/>
    <property type="project" value="UniProtKB-SubCell"/>
</dbReference>
<evidence type="ECO:0000256" key="2">
    <source>
        <dbReference type="ARBA" id="ARBA00004236"/>
    </source>
</evidence>
<dbReference type="GO" id="GO:0007219">
    <property type="term" value="P:Notch signaling pathway"/>
    <property type="evidence" value="ECO:0007669"/>
    <property type="project" value="UniProtKB-KW"/>
</dbReference>
<dbReference type="GO" id="GO:0045202">
    <property type="term" value="C:synapse"/>
    <property type="evidence" value="ECO:0007669"/>
    <property type="project" value="UniProtKB-SubCell"/>
</dbReference>
<keyword evidence="15" id="KW-1185">Reference proteome</keyword>
<protein>
    <recommendedName>
        <fullName evidence="13">Presenilin</fullName>
        <ecNumber evidence="13">3.4.23.-</ecNumber>
    </recommendedName>
</protein>
<keyword evidence="9" id="KW-0770">Synapse</keyword>
<dbReference type="GO" id="GO:0042500">
    <property type="term" value="F:aspartic endopeptidase activity, intramembrane cleaving"/>
    <property type="evidence" value="ECO:0007669"/>
    <property type="project" value="InterPro"/>
</dbReference>
<comment type="domain">
    <text evidence="13">The PAL motif is required for normal active site conformation.</text>
</comment>
<dbReference type="EC" id="3.4.23.-" evidence="13"/>
<accession>A0A3P7YAZ7</accession>
<dbReference type="GO" id="GO:0055074">
    <property type="term" value="P:calcium ion homeostasis"/>
    <property type="evidence" value="ECO:0007669"/>
    <property type="project" value="TreeGrafter"/>
</dbReference>
<evidence type="ECO:0000313" key="14">
    <source>
        <dbReference type="EMBL" id="VDO68354.1"/>
    </source>
</evidence>
<evidence type="ECO:0000256" key="9">
    <source>
        <dbReference type="ARBA" id="ARBA00023018"/>
    </source>
</evidence>
<sequence>MGLSKDIYITFVVLYLIKLKKCLSLHCNICIGSILIYMGTQSEVLRAMGVFVDYITVAFALWNFGVVGMIVIHWRGPLVLQQAYLIFISAQISLMFLKYLPKWTCWLVLAALSVWDIVAVLCPNGPLRLLVEMAHERQQPLFPALLYSTTTVYLVKKHEPVEKVENDQQFVGSTITCSVDALNEASNINCTTQSCPTTSELVVSGKLIKLLLIIFSLSIL</sequence>
<dbReference type="AlphaFoldDB" id="A0A3P7YAZ7"/>
<comment type="subunit">
    <text evidence="13">Homodimer.</text>
</comment>
<evidence type="ECO:0000313" key="15">
    <source>
        <dbReference type="Proteomes" id="UP000277204"/>
    </source>
</evidence>
<evidence type="ECO:0000256" key="6">
    <source>
        <dbReference type="ARBA" id="ARBA00022670"/>
    </source>
</evidence>
<dbReference type="GO" id="GO:0000139">
    <property type="term" value="C:Golgi membrane"/>
    <property type="evidence" value="ECO:0007669"/>
    <property type="project" value="UniProtKB-SubCell"/>
</dbReference>
<keyword evidence="13" id="KW-0333">Golgi apparatus</keyword>
<evidence type="ECO:0000256" key="3">
    <source>
        <dbReference type="ARBA" id="ARBA00004463"/>
    </source>
</evidence>
<dbReference type="GO" id="GO:0006509">
    <property type="term" value="P:membrane protein ectodomain proteolysis"/>
    <property type="evidence" value="ECO:0007669"/>
    <property type="project" value="TreeGrafter"/>
</dbReference>
<keyword evidence="5" id="KW-1003">Cell membrane</keyword>
<feature type="transmembrane region" description="Helical" evidence="13">
    <location>
        <begin position="51"/>
        <end position="71"/>
    </location>
</feature>
<proteinExistence type="inferred from homology"/>
<comment type="similarity">
    <text evidence="13">Belongs to the peptidase A22A family.</text>
</comment>
<dbReference type="PRINTS" id="PR01072">
    <property type="entry name" value="PRESENILIN"/>
</dbReference>
<evidence type="ECO:0000256" key="5">
    <source>
        <dbReference type="ARBA" id="ARBA00022475"/>
    </source>
</evidence>
<keyword evidence="10 13" id="KW-0472">Membrane</keyword>
<name>A0A3P7YAZ7_9TREM</name>
<evidence type="ECO:0000256" key="11">
    <source>
        <dbReference type="ARBA" id="ARBA00023273"/>
    </source>
</evidence>
<dbReference type="GO" id="GO:0016485">
    <property type="term" value="P:protein processing"/>
    <property type="evidence" value="ECO:0007669"/>
    <property type="project" value="InterPro"/>
</dbReference>
<keyword evidence="13" id="KW-0256">Endoplasmic reticulum</keyword>
<dbReference type="SMART" id="SM00730">
    <property type="entry name" value="PSN"/>
    <property type="match status" value="1"/>
</dbReference>
<organism evidence="14 15">
    <name type="scientific">Schistosoma margrebowiei</name>
    <dbReference type="NCBI Taxonomy" id="48269"/>
    <lineage>
        <taxon>Eukaryota</taxon>
        <taxon>Metazoa</taxon>
        <taxon>Spiralia</taxon>
        <taxon>Lophotrochozoa</taxon>
        <taxon>Platyhelminthes</taxon>
        <taxon>Trematoda</taxon>
        <taxon>Digenea</taxon>
        <taxon>Strigeidida</taxon>
        <taxon>Schistosomatoidea</taxon>
        <taxon>Schistosomatidae</taxon>
        <taxon>Schistosoma</taxon>
    </lineage>
</organism>
<comment type="subcellular location">
    <subcellularLocation>
        <location evidence="2">Cell membrane</location>
    </subcellularLocation>
    <subcellularLocation>
        <location evidence="4">Cell projection</location>
        <location evidence="4">Axon</location>
    </subcellularLocation>
    <subcellularLocation>
        <location evidence="3">Cytoplasmic granule</location>
    </subcellularLocation>
    <subcellularLocation>
        <location evidence="1">Endomembrane system</location>
        <topology evidence="1">Multi-pass membrane protein</topology>
    </subcellularLocation>
    <subcellularLocation>
        <location evidence="13">Endoplasmic reticulum membrane</location>
        <topology evidence="13">Multi-pass membrane protein</topology>
    </subcellularLocation>
    <subcellularLocation>
        <location evidence="13">Golgi apparatus membrane</location>
        <topology evidence="13">Multi-pass membrane protein</topology>
    </subcellularLocation>
    <subcellularLocation>
        <location evidence="12">Synapse</location>
    </subcellularLocation>
</comment>
<evidence type="ECO:0000256" key="7">
    <source>
        <dbReference type="ARBA" id="ARBA00022692"/>
    </source>
</evidence>
<evidence type="ECO:0000256" key="1">
    <source>
        <dbReference type="ARBA" id="ARBA00004127"/>
    </source>
</evidence>
<evidence type="ECO:0000256" key="12">
    <source>
        <dbReference type="ARBA" id="ARBA00034103"/>
    </source>
</evidence>
<evidence type="ECO:0000256" key="10">
    <source>
        <dbReference type="ARBA" id="ARBA00023136"/>
    </source>
</evidence>
<dbReference type="GO" id="GO:0070765">
    <property type="term" value="C:gamma-secretase complex"/>
    <property type="evidence" value="ECO:0007669"/>
    <property type="project" value="TreeGrafter"/>
</dbReference>
<keyword evidence="8 13" id="KW-1133">Transmembrane helix</keyword>
<evidence type="ECO:0000256" key="4">
    <source>
        <dbReference type="ARBA" id="ARBA00004489"/>
    </source>
</evidence>
<dbReference type="Pfam" id="PF01080">
    <property type="entry name" value="Presenilin"/>
    <property type="match status" value="1"/>
</dbReference>
<keyword evidence="7 13" id="KW-0812">Transmembrane</keyword>
<comment type="function">
    <text evidence="13">Probable subunit of the gamma-secretase complex, an endoprotease complex that catalyzes the intramembrane cleavage of integral membrane proteins such as Notch receptors.</text>
</comment>
<evidence type="ECO:0000256" key="13">
    <source>
        <dbReference type="RuleBase" id="RU361148"/>
    </source>
</evidence>
<dbReference type="InterPro" id="IPR006639">
    <property type="entry name" value="Preselin/SPP"/>
</dbReference>
<gene>
    <name evidence="14" type="ORF">SMRZ_LOCUS5883</name>
</gene>
<keyword evidence="11" id="KW-0966">Cell projection</keyword>
<reference evidence="14 15" key="1">
    <citation type="submission" date="2018-11" db="EMBL/GenBank/DDBJ databases">
        <authorList>
            <consortium name="Pathogen Informatics"/>
        </authorList>
    </citation>
    <scope>NUCLEOTIDE SEQUENCE [LARGE SCALE GENOMIC DNA]</scope>
    <source>
        <strain evidence="14 15">Zambia</strain>
    </source>
</reference>
<dbReference type="PANTHER" id="PTHR10202:SF18">
    <property type="entry name" value="PRESENILIN-1"/>
    <property type="match status" value="1"/>
</dbReference>